<dbReference type="Proteomes" id="UP000678499">
    <property type="component" value="Unassembled WGS sequence"/>
</dbReference>
<name>A0A7R9BVR1_9CRUS</name>
<dbReference type="EMBL" id="CAJPEX010002518">
    <property type="protein sequence ID" value="CAG0921117.1"/>
    <property type="molecule type" value="Genomic_DNA"/>
</dbReference>
<gene>
    <name evidence="2" type="ORF">NMOB1V02_LOCUS8620</name>
</gene>
<keyword evidence="3" id="KW-1185">Reference proteome</keyword>
<dbReference type="AlphaFoldDB" id="A0A7R9BVR1"/>
<protein>
    <submittedName>
        <fullName evidence="2">Uncharacterized protein</fullName>
    </submittedName>
</protein>
<evidence type="ECO:0000256" key="1">
    <source>
        <dbReference type="SAM" id="MobiDB-lite"/>
    </source>
</evidence>
<proteinExistence type="predicted"/>
<evidence type="ECO:0000313" key="2">
    <source>
        <dbReference type="EMBL" id="CAD7280965.1"/>
    </source>
</evidence>
<accession>A0A7R9BVR1</accession>
<evidence type="ECO:0000313" key="3">
    <source>
        <dbReference type="Proteomes" id="UP000678499"/>
    </source>
</evidence>
<reference evidence="2" key="1">
    <citation type="submission" date="2020-11" db="EMBL/GenBank/DDBJ databases">
        <authorList>
            <person name="Tran Van P."/>
        </authorList>
    </citation>
    <scope>NUCLEOTIDE SEQUENCE</scope>
</reference>
<organism evidence="2">
    <name type="scientific">Notodromas monacha</name>
    <dbReference type="NCBI Taxonomy" id="399045"/>
    <lineage>
        <taxon>Eukaryota</taxon>
        <taxon>Metazoa</taxon>
        <taxon>Ecdysozoa</taxon>
        <taxon>Arthropoda</taxon>
        <taxon>Crustacea</taxon>
        <taxon>Oligostraca</taxon>
        <taxon>Ostracoda</taxon>
        <taxon>Podocopa</taxon>
        <taxon>Podocopida</taxon>
        <taxon>Cypridocopina</taxon>
        <taxon>Cypridoidea</taxon>
        <taxon>Cyprididae</taxon>
        <taxon>Notodromas</taxon>
    </lineage>
</organism>
<sequence length="157" mass="18279">MCKKKVLTIHHQRMQVPQYDFEDQRPRHEMLTTTIINPALYSMMNMKILFLLIIACASAFLTQIPSANADNDDDKLINVHNQTAQKQPIIIRDAEPKETSSSSEESEELSPDEKWKAFRNKRQALGGPGRFFWDRQYYTRTRRPTVKVNYVTYAGRG</sequence>
<feature type="region of interest" description="Disordered" evidence="1">
    <location>
        <begin position="87"/>
        <end position="115"/>
    </location>
</feature>
<dbReference type="EMBL" id="OA884555">
    <property type="protein sequence ID" value="CAD7280965.1"/>
    <property type="molecule type" value="Genomic_DNA"/>
</dbReference>